<evidence type="ECO:0000313" key="1">
    <source>
        <dbReference type="EMBL" id="NEX79653.1"/>
    </source>
</evidence>
<gene>
    <name evidence="1" type="ORF">G4Z05_12380</name>
</gene>
<sequence length="57" mass="6704">MLPIKVLSKIVSSFSLFTIEKEQVTTGRQQRNKGIKKFVIFYNSNGMIFKKQYDMEI</sequence>
<evidence type="ECO:0000313" key="2">
    <source>
        <dbReference type="Proteomes" id="UP000481621"/>
    </source>
</evidence>
<name>A0A6B3TS72_9BACI</name>
<organism evidence="1 2">
    <name type="scientific">Neobacillus thermocopriae</name>
    <dbReference type="NCBI Taxonomy" id="1215031"/>
    <lineage>
        <taxon>Bacteria</taxon>
        <taxon>Bacillati</taxon>
        <taxon>Bacillota</taxon>
        <taxon>Bacilli</taxon>
        <taxon>Bacillales</taxon>
        <taxon>Bacillaceae</taxon>
        <taxon>Neobacillus</taxon>
    </lineage>
</organism>
<reference evidence="1" key="1">
    <citation type="submission" date="2020-02" db="EMBL/GenBank/DDBJ databases">
        <title>Bacillus sedimentmangrovi sp. nov., isolated from sediment of the mangrove ecosystem.</title>
        <authorList>
            <person name="Liu G."/>
        </authorList>
    </citation>
    <scope>NUCLEOTIDE SEQUENCE [LARGE SCALE GENOMIC DNA]</scope>
    <source>
        <strain evidence="1">SgZ-7</strain>
    </source>
</reference>
<protein>
    <submittedName>
        <fullName evidence="1">Uncharacterized protein</fullName>
    </submittedName>
</protein>
<proteinExistence type="predicted"/>
<dbReference type="Proteomes" id="UP000481621">
    <property type="component" value="Unassembled WGS sequence"/>
</dbReference>
<comment type="caution">
    <text evidence="1">The sequence shown here is derived from an EMBL/GenBank/DDBJ whole genome shotgun (WGS) entry which is preliminary data.</text>
</comment>
<dbReference type="AlphaFoldDB" id="A0A6B3TS72"/>
<accession>A0A6B3TS72</accession>
<dbReference type="EMBL" id="JAAIUV010000020">
    <property type="protein sequence ID" value="NEX79653.1"/>
    <property type="molecule type" value="Genomic_DNA"/>
</dbReference>
<keyword evidence="2" id="KW-1185">Reference proteome</keyword>